<accession>A0A238Z8F9</accession>
<dbReference type="AlphaFoldDB" id="A0A238Z8F9"/>
<protein>
    <submittedName>
        <fullName evidence="1">Uncharacterized protein</fullName>
    </submittedName>
</protein>
<dbReference type="EMBL" id="FZOG01000001">
    <property type="protein sequence ID" value="SNR79034.1"/>
    <property type="molecule type" value="Genomic_DNA"/>
</dbReference>
<proteinExistence type="predicted"/>
<gene>
    <name evidence="1" type="ORF">SAMN05216255_0193</name>
</gene>
<reference evidence="2" key="1">
    <citation type="submission" date="2017-06" db="EMBL/GenBank/DDBJ databases">
        <authorList>
            <person name="Varghese N."/>
            <person name="Submissions S."/>
        </authorList>
    </citation>
    <scope>NUCLEOTIDE SEQUENCE [LARGE SCALE GENOMIC DNA]</scope>
    <source>
        <strain evidence="2">CIP 108523</strain>
    </source>
</reference>
<organism evidence="1 2">
    <name type="scientific">Pseudomonas segetis</name>
    <dbReference type="NCBI Taxonomy" id="298908"/>
    <lineage>
        <taxon>Bacteria</taxon>
        <taxon>Pseudomonadati</taxon>
        <taxon>Pseudomonadota</taxon>
        <taxon>Gammaproteobacteria</taxon>
        <taxon>Pseudomonadales</taxon>
        <taxon>Pseudomonadaceae</taxon>
        <taxon>Pseudomonas</taxon>
    </lineage>
</organism>
<sequence length="78" mass="8313">MNPHLKTLQDCESELTGASDALAILTGLFSAIPKLDQVNAAAVARAGRYIAEDWANMLDVDAEQLRIEASALNGEVQS</sequence>
<name>A0A238Z8F9_9PSED</name>
<keyword evidence="2" id="KW-1185">Reference proteome</keyword>
<evidence type="ECO:0000313" key="1">
    <source>
        <dbReference type="EMBL" id="SNR79034.1"/>
    </source>
</evidence>
<dbReference type="RefSeq" id="WP_089358502.1">
    <property type="nucleotide sequence ID" value="NZ_FZOG01000001.1"/>
</dbReference>
<evidence type="ECO:0000313" key="2">
    <source>
        <dbReference type="Proteomes" id="UP000242915"/>
    </source>
</evidence>
<dbReference type="Proteomes" id="UP000242915">
    <property type="component" value="Unassembled WGS sequence"/>
</dbReference>